<evidence type="ECO:0000313" key="2">
    <source>
        <dbReference type="EMBL" id="CCK82866.1"/>
    </source>
</evidence>
<comment type="caution">
    <text evidence="2">The sequence shown here is derived from an EMBL/GenBank/DDBJ whole genome shotgun (WGS) entry which is preliminary data.</text>
</comment>
<dbReference type="EMBL" id="CALZ01000018">
    <property type="protein sequence ID" value="CCK82866.1"/>
    <property type="molecule type" value="Genomic_DNA"/>
</dbReference>
<evidence type="ECO:0000313" key="3">
    <source>
        <dbReference type="Proteomes" id="UP000009325"/>
    </source>
</evidence>
<gene>
    <name evidence="2" type="ORF">BN146_01015</name>
</gene>
<keyword evidence="1" id="KW-0472">Membrane</keyword>
<protein>
    <submittedName>
        <fullName evidence="2">Uncharacterized protein</fullName>
    </submittedName>
</protein>
<dbReference type="AlphaFoldDB" id="K0NR91"/>
<name>K0NR91_9LACO</name>
<proteinExistence type="predicted"/>
<reference evidence="2 3" key="1">
    <citation type="submission" date="2012-08" db="EMBL/GenBank/DDBJ databases">
        <title>Draft Genome Sequences of Lactobacillus equicursoris CIP 110162T, isolated from thoroughbred racehorse feces and Lactobacillus sp. CRBIP 24.137 isolated from urine of human.</title>
        <authorList>
            <person name="Cousin S."/>
            <person name="Loux V."/>
            <person name="Ma L."/>
            <person name="Creno S."/>
            <person name="Clermont D."/>
            <person name="Bizet C."/>
            <person name="Bouchier C."/>
        </authorList>
    </citation>
    <scope>NUCLEOTIDE SEQUENCE [LARGE SCALE GENOMIC DNA]</scope>
    <source>
        <strain evidence="2 3">66c</strain>
    </source>
</reference>
<feature type="transmembrane region" description="Helical" evidence="1">
    <location>
        <begin position="7"/>
        <end position="26"/>
    </location>
</feature>
<organism evidence="2 3">
    <name type="scientific">Lactobacillus equicursoris 66c</name>
    <dbReference type="NCBI Taxonomy" id="872326"/>
    <lineage>
        <taxon>Bacteria</taxon>
        <taxon>Bacillati</taxon>
        <taxon>Bacillota</taxon>
        <taxon>Bacilli</taxon>
        <taxon>Lactobacillales</taxon>
        <taxon>Lactobacillaceae</taxon>
        <taxon>Lactobacillus</taxon>
    </lineage>
</organism>
<keyword evidence="1" id="KW-0812">Transmembrane</keyword>
<dbReference type="Proteomes" id="UP000009325">
    <property type="component" value="Unassembled WGS sequence"/>
</dbReference>
<sequence>MNSIKKLVSWLGGGYTVVVLLIAIGTKLTRKHKNN</sequence>
<keyword evidence="1" id="KW-1133">Transmembrane helix</keyword>
<evidence type="ECO:0000256" key="1">
    <source>
        <dbReference type="SAM" id="Phobius"/>
    </source>
</evidence>
<accession>K0NR91</accession>